<feature type="compositionally biased region" description="Basic residues" evidence="1">
    <location>
        <begin position="13"/>
        <end position="22"/>
    </location>
</feature>
<dbReference type="Gramene" id="KCW59123">
    <property type="protein sequence ID" value="KCW59123"/>
    <property type="gene ID" value="EUGRSUZ_H01743"/>
</dbReference>
<name>A0A059AZ28_EUCGR</name>
<proteinExistence type="predicted"/>
<accession>A0A059AZ28</accession>
<feature type="compositionally biased region" description="Basic residues" evidence="1">
    <location>
        <begin position="50"/>
        <end position="81"/>
    </location>
</feature>
<feature type="region of interest" description="Disordered" evidence="1">
    <location>
        <begin position="41"/>
        <end position="127"/>
    </location>
</feature>
<dbReference type="EMBL" id="KK198760">
    <property type="protein sequence ID" value="KCW59123.1"/>
    <property type="molecule type" value="Genomic_DNA"/>
</dbReference>
<sequence>MQNRAKDEFHRSSNFKRKIRAPRLTRLTLDSAVTVACNDKFNPKRDFQNQKKKKKKKRTRKRKKHRHRSSSRPHRVAKRGLRAANASPLATLQTLHVGPETVRGQREHLERELRELTGSIRRRRRRR</sequence>
<feature type="compositionally biased region" description="Basic and acidic residues" evidence="1">
    <location>
        <begin position="103"/>
        <end position="115"/>
    </location>
</feature>
<evidence type="ECO:0000256" key="1">
    <source>
        <dbReference type="SAM" id="MobiDB-lite"/>
    </source>
</evidence>
<organism evidence="2">
    <name type="scientific">Eucalyptus grandis</name>
    <name type="common">Flooded gum</name>
    <dbReference type="NCBI Taxonomy" id="71139"/>
    <lineage>
        <taxon>Eukaryota</taxon>
        <taxon>Viridiplantae</taxon>
        <taxon>Streptophyta</taxon>
        <taxon>Embryophyta</taxon>
        <taxon>Tracheophyta</taxon>
        <taxon>Spermatophyta</taxon>
        <taxon>Magnoliopsida</taxon>
        <taxon>eudicotyledons</taxon>
        <taxon>Gunneridae</taxon>
        <taxon>Pentapetalae</taxon>
        <taxon>rosids</taxon>
        <taxon>malvids</taxon>
        <taxon>Myrtales</taxon>
        <taxon>Myrtaceae</taxon>
        <taxon>Myrtoideae</taxon>
        <taxon>Eucalypteae</taxon>
        <taxon>Eucalyptus</taxon>
    </lineage>
</organism>
<gene>
    <name evidence="2" type="ORF">EUGRSUZ_H01743</name>
</gene>
<feature type="region of interest" description="Disordered" evidence="1">
    <location>
        <begin position="1"/>
        <end position="22"/>
    </location>
</feature>
<feature type="compositionally biased region" description="Basic and acidic residues" evidence="1">
    <location>
        <begin position="1"/>
        <end position="11"/>
    </location>
</feature>
<dbReference type="InParanoid" id="A0A059AZ28"/>
<reference evidence="2" key="1">
    <citation type="submission" date="2013-07" db="EMBL/GenBank/DDBJ databases">
        <title>The genome of Eucalyptus grandis.</title>
        <authorList>
            <person name="Schmutz J."/>
            <person name="Hayes R."/>
            <person name="Myburg A."/>
            <person name="Tuskan G."/>
            <person name="Grattapaglia D."/>
            <person name="Rokhsar D.S."/>
        </authorList>
    </citation>
    <scope>NUCLEOTIDE SEQUENCE</scope>
    <source>
        <tissue evidence="2">Leaf extractions</tissue>
    </source>
</reference>
<dbReference type="AlphaFoldDB" id="A0A059AZ28"/>
<protein>
    <submittedName>
        <fullName evidence="2">Uncharacterized protein</fullName>
    </submittedName>
</protein>
<evidence type="ECO:0000313" key="2">
    <source>
        <dbReference type="EMBL" id="KCW59123.1"/>
    </source>
</evidence>